<protein>
    <submittedName>
        <fullName evidence="15">Sphingosine 1-phosphate receptor 4</fullName>
    </submittedName>
</protein>
<keyword evidence="14" id="KW-1185">Reference proteome</keyword>
<keyword evidence="6 12" id="KW-0472">Membrane</keyword>
<evidence type="ECO:0000256" key="1">
    <source>
        <dbReference type="ARBA" id="ARBA00004651"/>
    </source>
</evidence>
<feature type="transmembrane region" description="Helical" evidence="12">
    <location>
        <begin position="228"/>
        <end position="255"/>
    </location>
</feature>
<feature type="region of interest" description="Disordered" evidence="11">
    <location>
        <begin position="1"/>
        <end position="24"/>
    </location>
</feature>
<keyword evidence="7 10" id="KW-0675">Receptor</keyword>
<name>A0A9F2RB21_PYTBI</name>
<evidence type="ECO:0000256" key="7">
    <source>
        <dbReference type="ARBA" id="ARBA00023170"/>
    </source>
</evidence>
<dbReference type="InterPro" id="IPR000276">
    <property type="entry name" value="GPCR_Rhodpsn"/>
</dbReference>
<keyword evidence="8" id="KW-0325">Glycoprotein</keyword>
<evidence type="ECO:0000256" key="8">
    <source>
        <dbReference type="ARBA" id="ARBA00023180"/>
    </source>
</evidence>
<keyword evidence="5 10" id="KW-0297">G-protein coupled receptor</keyword>
<keyword evidence="3 10" id="KW-0812">Transmembrane</keyword>
<dbReference type="Pfam" id="PF00001">
    <property type="entry name" value="7tm_1"/>
    <property type="match status" value="1"/>
</dbReference>
<evidence type="ECO:0000256" key="12">
    <source>
        <dbReference type="SAM" id="Phobius"/>
    </source>
</evidence>
<evidence type="ECO:0000259" key="13">
    <source>
        <dbReference type="PROSITE" id="PS50262"/>
    </source>
</evidence>
<keyword evidence="2" id="KW-1003">Cell membrane</keyword>
<dbReference type="Proteomes" id="UP000695026">
    <property type="component" value="Unplaced"/>
</dbReference>
<dbReference type="InterPro" id="IPR017452">
    <property type="entry name" value="GPCR_Rhodpsn_7TM"/>
</dbReference>
<dbReference type="PRINTS" id="PR01526">
    <property type="entry name" value="EDG6RECEPTOR"/>
</dbReference>
<dbReference type="OMA" id="PAHWFLR"/>
<organism evidence="14 15">
    <name type="scientific">Python bivittatus</name>
    <name type="common">Burmese python</name>
    <name type="synonym">Python molurus bivittatus</name>
    <dbReference type="NCBI Taxonomy" id="176946"/>
    <lineage>
        <taxon>Eukaryota</taxon>
        <taxon>Metazoa</taxon>
        <taxon>Chordata</taxon>
        <taxon>Craniata</taxon>
        <taxon>Vertebrata</taxon>
        <taxon>Euteleostomi</taxon>
        <taxon>Lepidosauria</taxon>
        <taxon>Squamata</taxon>
        <taxon>Bifurcata</taxon>
        <taxon>Unidentata</taxon>
        <taxon>Episquamata</taxon>
        <taxon>Toxicofera</taxon>
        <taxon>Serpentes</taxon>
        <taxon>Henophidia</taxon>
        <taxon>Pythonidae</taxon>
        <taxon>Python</taxon>
    </lineage>
</organism>
<dbReference type="OrthoDB" id="9930460at2759"/>
<dbReference type="PROSITE" id="PS50262">
    <property type="entry name" value="G_PROTEIN_RECEP_F1_2"/>
    <property type="match status" value="1"/>
</dbReference>
<feature type="transmembrane region" description="Helical" evidence="12">
    <location>
        <begin position="186"/>
        <end position="208"/>
    </location>
</feature>
<dbReference type="AlphaFoldDB" id="A0A9F2RB21"/>
<keyword evidence="4 12" id="KW-1133">Transmembrane helix</keyword>
<dbReference type="InterPro" id="IPR004064">
    <property type="entry name" value="EDG6_rcpt"/>
</dbReference>
<feature type="transmembrane region" description="Helical" evidence="12">
    <location>
        <begin position="147"/>
        <end position="165"/>
    </location>
</feature>
<feature type="transmembrane region" description="Helical" evidence="12">
    <location>
        <begin position="104"/>
        <end position="127"/>
    </location>
</feature>
<dbReference type="PRINTS" id="PR00237">
    <property type="entry name" value="GPCRRHODOPSN"/>
</dbReference>
<comment type="similarity">
    <text evidence="10">Belongs to the G-protein coupled receptor 1 family.</text>
</comment>
<comment type="subcellular location">
    <subcellularLocation>
        <location evidence="1">Cell membrane</location>
        <topology evidence="1">Multi-pass membrane protein</topology>
    </subcellularLocation>
</comment>
<evidence type="ECO:0000313" key="14">
    <source>
        <dbReference type="Proteomes" id="UP000695026"/>
    </source>
</evidence>
<evidence type="ECO:0000256" key="4">
    <source>
        <dbReference type="ARBA" id="ARBA00022989"/>
    </source>
</evidence>
<feature type="transmembrane region" description="Helical" evidence="12">
    <location>
        <begin position="312"/>
        <end position="333"/>
    </location>
</feature>
<evidence type="ECO:0000256" key="10">
    <source>
        <dbReference type="RuleBase" id="RU000688"/>
    </source>
</evidence>
<dbReference type="PRINTS" id="PR01523">
    <property type="entry name" value="S1PRECEPTOR"/>
</dbReference>
<dbReference type="PROSITE" id="PS00237">
    <property type="entry name" value="G_PROTEIN_RECEP_F1_1"/>
    <property type="match status" value="1"/>
</dbReference>
<dbReference type="GO" id="GO:0038036">
    <property type="term" value="F:sphingosine-1-phosphate receptor activity"/>
    <property type="evidence" value="ECO:0007669"/>
    <property type="project" value="InterPro"/>
</dbReference>
<evidence type="ECO:0000256" key="6">
    <source>
        <dbReference type="ARBA" id="ARBA00023136"/>
    </source>
</evidence>
<sequence>MTEQSLFSFSSSSSSPPSSFPTSALGPRLGSVRGQEPCSLLAATKDFNIILHHYNLTGRLSNRRPQEDHLDALKIIIIAASCLIILENLVVLLAIIWKVKSQRWIYSCLASISFSDLLAGIAYLINLCFSGSKTFQLSPNMWFLREGILFIALAASIFSLLVTAIERYNTMVKPIAESESSKTTRLRCLIVFFWILAIVIGLLPLLGWNCICDVPRCSTLLPLYTKNYILFSVIMFTVILLVVVSFYISIYSWVVKRTKQGFSNGGRSRSLRLLKTVLLILCTFLICWIPLFVLLLIDIFDRSKALKLQKVFGWIVTLAVINSFINPIIYSLISKEVRRAVVQLLCCCCIWAGWQGPGGCLAPSELPLSSSTGMGSSLKMRESFRSPVMQKRMSHREPLSSNSSVLSNSSTLW</sequence>
<feature type="transmembrane region" description="Helical" evidence="12">
    <location>
        <begin position="75"/>
        <end position="97"/>
    </location>
</feature>
<accession>A0A9F2RB21</accession>
<evidence type="ECO:0000313" key="15">
    <source>
        <dbReference type="RefSeq" id="XP_007442431.1"/>
    </source>
</evidence>
<evidence type="ECO:0000256" key="11">
    <source>
        <dbReference type="SAM" id="MobiDB-lite"/>
    </source>
</evidence>
<keyword evidence="9 10" id="KW-0807">Transducer</keyword>
<feature type="region of interest" description="Disordered" evidence="11">
    <location>
        <begin position="392"/>
        <end position="413"/>
    </location>
</feature>
<dbReference type="SUPFAM" id="SSF81321">
    <property type="entry name" value="Family A G protein-coupled receptor-like"/>
    <property type="match status" value="1"/>
</dbReference>
<dbReference type="RefSeq" id="XP_007442431.1">
    <property type="nucleotide sequence ID" value="XM_007442369.3"/>
</dbReference>
<reference evidence="15" key="1">
    <citation type="submission" date="2025-08" db="UniProtKB">
        <authorList>
            <consortium name="RefSeq"/>
        </authorList>
    </citation>
    <scope>IDENTIFICATION</scope>
    <source>
        <tissue evidence="15">Liver</tissue>
    </source>
</reference>
<dbReference type="InterPro" id="IPR004061">
    <property type="entry name" value="S1P_rcpt"/>
</dbReference>
<dbReference type="CTD" id="8698"/>
<evidence type="ECO:0000256" key="2">
    <source>
        <dbReference type="ARBA" id="ARBA00022475"/>
    </source>
</evidence>
<evidence type="ECO:0000256" key="3">
    <source>
        <dbReference type="ARBA" id="ARBA00022692"/>
    </source>
</evidence>
<dbReference type="GeneID" id="103067964"/>
<feature type="transmembrane region" description="Helical" evidence="12">
    <location>
        <begin position="276"/>
        <end position="300"/>
    </location>
</feature>
<gene>
    <name evidence="15" type="primary">S1PR4</name>
</gene>
<dbReference type="PANTHER" id="PTHR22750">
    <property type="entry name" value="G-PROTEIN COUPLED RECEPTOR"/>
    <property type="match status" value="1"/>
</dbReference>
<dbReference type="Gene3D" id="1.20.1070.10">
    <property type="entry name" value="Rhodopsin 7-helix transmembrane proteins"/>
    <property type="match status" value="1"/>
</dbReference>
<dbReference type="KEGG" id="pbi:103067964"/>
<feature type="compositionally biased region" description="Low complexity" evidence="11">
    <location>
        <begin position="399"/>
        <end position="413"/>
    </location>
</feature>
<evidence type="ECO:0000256" key="9">
    <source>
        <dbReference type="ARBA" id="ARBA00023224"/>
    </source>
</evidence>
<proteinExistence type="inferred from homology"/>
<feature type="compositionally biased region" description="Low complexity" evidence="11">
    <location>
        <begin position="1"/>
        <end position="23"/>
    </location>
</feature>
<evidence type="ECO:0000256" key="5">
    <source>
        <dbReference type="ARBA" id="ARBA00023040"/>
    </source>
</evidence>
<dbReference type="GO" id="GO:0005886">
    <property type="term" value="C:plasma membrane"/>
    <property type="evidence" value="ECO:0007669"/>
    <property type="project" value="UniProtKB-SubCell"/>
</dbReference>
<feature type="domain" description="G-protein coupled receptors family 1 profile" evidence="13">
    <location>
        <begin position="87"/>
        <end position="330"/>
    </location>
</feature>